<sequence length="95" mass="10467">MAAAAAVPDRWVVARDWFAAIEIWHVFLEISFFANVLREAWGSFKDAKVVACGGVRLGPFSLPLLFFFLLWVGFEIPTENGAISPQLLAVPLAGF</sequence>
<feature type="transmembrane region" description="Helical" evidence="1">
    <location>
        <begin position="17"/>
        <end position="37"/>
    </location>
</feature>
<evidence type="ECO:0000313" key="2">
    <source>
        <dbReference type="EMBL" id="KAK1754903.1"/>
    </source>
</evidence>
<evidence type="ECO:0000313" key="3">
    <source>
        <dbReference type="Proteomes" id="UP001239445"/>
    </source>
</evidence>
<feature type="non-terminal residue" evidence="2">
    <location>
        <position position="95"/>
    </location>
</feature>
<organism evidence="2 3">
    <name type="scientific">Echria macrotheca</name>
    <dbReference type="NCBI Taxonomy" id="438768"/>
    <lineage>
        <taxon>Eukaryota</taxon>
        <taxon>Fungi</taxon>
        <taxon>Dikarya</taxon>
        <taxon>Ascomycota</taxon>
        <taxon>Pezizomycotina</taxon>
        <taxon>Sordariomycetes</taxon>
        <taxon>Sordariomycetidae</taxon>
        <taxon>Sordariales</taxon>
        <taxon>Schizotheciaceae</taxon>
        <taxon>Echria</taxon>
    </lineage>
</organism>
<keyword evidence="1" id="KW-0472">Membrane</keyword>
<dbReference type="AlphaFoldDB" id="A0AAJ0F915"/>
<name>A0AAJ0F915_9PEZI</name>
<dbReference type="Proteomes" id="UP001239445">
    <property type="component" value="Unassembled WGS sequence"/>
</dbReference>
<feature type="transmembrane region" description="Helical" evidence="1">
    <location>
        <begin position="49"/>
        <end position="74"/>
    </location>
</feature>
<dbReference type="EMBL" id="MU839834">
    <property type="protein sequence ID" value="KAK1754903.1"/>
    <property type="molecule type" value="Genomic_DNA"/>
</dbReference>
<accession>A0AAJ0F915</accession>
<protein>
    <submittedName>
        <fullName evidence="2">Uncharacterized protein</fullName>
    </submittedName>
</protein>
<keyword evidence="1" id="KW-1133">Transmembrane helix</keyword>
<keyword evidence="1" id="KW-0812">Transmembrane</keyword>
<comment type="caution">
    <text evidence="2">The sequence shown here is derived from an EMBL/GenBank/DDBJ whole genome shotgun (WGS) entry which is preliminary data.</text>
</comment>
<evidence type="ECO:0000256" key="1">
    <source>
        <dbReference type="SAM" id="Phobius"/>
    </source>
</evidence>
<reference evidence="2" key="1">
    <citation type="submission" date="2023-06" db="EMBL/GenBank/DDBJ databases">
        <title>Genome-scale phylogeny and comparative genomics of the fungal order Sordariales.</title>
        <authorList>
            <consortium name="Lawrence Berkeley National Laboratory"/>
            <person name="Hensen N."/>
            <person name="Bonometti L."/>
            <person name="Westerberg I."/>
            <person name="Brannstrom I.O."/>
            <person name="Guillou S."/>
            <person name="Cros-Aarteil S."/>
            <person name="Calhoun S."/>
            <person name="Haridas S."/>
            <person name="Kuo A."/>
            <person name="Mondo S."/>
            <person name="Pangilinan J."/>
            <person name="Riley R."/>
            <person name="Labutti K."/>
            <person name="Andreopoulos B."/>
            <person name="Lipzen A."/>
            <person name="Chen C."/>
            <person name="Yanf M."/>
            <person name="Daum C."/>
            <person name="Ng V."/>
            <person name="Clum A."/>
            <person name="Steindorff A."/>
            <person name="Ohm R."/>
            <person name="Martin F."/>
            <person name="Silar P."/>
            <person name="Natvig D."/>
            <person name="Lalanne C."/>
            <person name="Gautier V."/>
            <person name="Ament-Velasquez S.L."/>
            <person name="Kruys A."/>
            <person name="Hutchinson M.I."/>
            <person name="Powell A.J."/>
            <person name="Barry K."/>
            <person name="Miller A.N."/>
            <person name="Grigoriev I.V."/>
            <person name="Debuchy R."/>
            <person name="Gladieux P."/>
            <person name="Thoren M.H."/>
            <person name="Johannesson H."/>
        </authorList>
    </citation>
    <scope>NUCLEOTIDE SEQUENCE</scope>
    <source>
        <strain evidence="2">PSN4</strain>
    </source>
</reference>
<gene>
    <name evidence="2" type="ORF">QBC47DRAFT_382123</name>
</gene>
<proteinExistence type="predicted"/>
<keyword evidence="3" id="KW-1185">Reference proteome</keyword>